<dbReference type="AlphaFoldDB" id="A0A235HAP5"/>
<reference evidence="14 15" key="1">
    <citation type="submission" date="2017-07" db="EMBL/GenBank/DDBJ databases">
        <title>Whole genome sequence of Azospirillum brasilense 2A1, a potential biofertilizer strain.</title>
        <authorList>
            <person name="Fontana C.A."/>
            <person name="Toffoli L.M."/>
            <person name="Salazar S.M."/>
            <person name="Puglisi E."/>
            <person name="Pedraza R."/>
            <person name="Bassi D."/>
            <person name="Cocconcelli P.S."/>
        </authorList>
    </citation>
    <scope>NUCLEOTIDE SEQUENCE [LARGE SCALE GENOMIC DNA]</scope>
    <source>
        <strain evidence="14 15">2A1</strain>
        <plasmid evidence="14">unnamed</plasmid>
    </source>
</reference>
<comment type="cofactor">
    <cofactor evidence="12">
        <name>Mg(2+)</name>
        <dbReference type="ChEBI" id="CHEBI:18420"/>
    </cofactor>
    <text evidence="12">Requires a divalent cation, most likely magnesium in vivo, as an electrophilic catalyst to aid phosphoryl group transfer. It is the chelate of the metal and the nucleotide that is the actual substrate.</text>
</comment>
<evidence type="ECO:0000256" key="1">
    <source>
        <dbReference type="ARBA" id="ARBA00005380"/>
    </source>
</evidence>
<dbReference type="CDD" id="cd01174">
    <property type="entry name" value="ribokinase"/>
    <property type="match status" value="1"/>
</dbReference>
<dbReference type="EC" id="2.7.1.15" evidence="2 12"/>
<dbReference type="Pfam" id="PF00294">
    <property type="entry name" value="PfkB"/>
    <property type="match status" value="1"/>
</dbReference>
<comment type="function">
    <text evidence="12">Catalyzes the phosphorylation of ribose at O-5 in a reaction requiring ATP and magnesium. The resulting D-ribose-5-phosphate can then be used either for sythesis of nucleotides, histidine, and tryptophan, or as a component of the pentose phosphate pathway.</text>
</comment>
<evidence type="ECO:0000313" key="15">
    <source>
        <dbReference type="Proteomes" id="UP000215367"/>
    </source>
</evidence>
<comment type="subunit">
    <text evidence="12">Homodimer.</text>
</comment>
<evidence type="ECO:0000256" key="6">
    <source>
        <dbReference type="ARBA" id="ARBA00022741"/>
    </source>
</evidence>
<protein>
    <recommendedName>
        <fullName evidence="3 12">Ribokinase</fullName>
        <shortName evidence="12">RK</shortName>
        <ecNumber evidence="2 12">2.7.1.15</ecNumber>
    </recommendedName>
</protein>
<feature type="binding site" evidence="12">
    <location>
        <begin position="37"/>
        <end position="41"/>
    </location>
    <ligand>
        <name>substrate</name>
    </ligand>
</feature>
<dbReference type="InterPro" id="IPR011877">
    <property type="entry name" value="Ribokinase"/>
</dbReference>
<dbReference type="GO" id="GO:0046872">
    <property type="term" value="F:metal ion binding"/>
    <property type="evidence" value="ECO:0007669"/>
    <property type="project" value="UniProtKB-KW"/>
</dbReference>
<keyword evidence="10 12" id="KW-0630">Potassium</keyword>
<comment type="catalytic activity">
    <reaction evidence="12">
        <text>D-ribose + ATP = D-ribose 5-phosphate + ADP + H(+)</text>
        <dbReference type="Rhea" id="RHEA:13697"/>
        <dbReference type="ChEBI" id="CHEBI:15378"/>
        <dbReference type="ChEBI" id="CHEBI:30616"/>
        <dbReference type="ChEBI" id="CHEBI:47013"/>
        <dbReference type="ChEBI" id="CHEBI:78346"/>
        <dbReference type="ChEBI" id="CHEBI:456216"/>
        <dbReference type="EC" id="2.7.1.15"/>
    </reaction>
</comment>
<organism evidence="14 15">
    <name type="scientific">Azospirillum brasilense</name>
    <dbReference type="NCBI Taxonomy" id="192"/>
    <lineage>
        <taxon>Bacteria</taxon>
        <taxon>Pseudomonadati</taxon>
        <taxon>Pseudomonadota</taxon>
        <taxon>Alphaproteobacteria</taxon>
        <taxon>Rhodospirillales</taxon>
        <taxon>Azospirillaceae</taxon>
        <taxon>Azospirillum</taxon>
    </lineage>
</organism>
<feature type="binding site" evidence="12">
    <location>
        <position position="283"/>
    </location>
    <ligand>
        <name>K(+)</name>
        <dbReference type="ChEBI" id="CHEBI:29103"/>
    </ligand>
</feature>
<comment type="similarity">
    <text evidence="1">Belongs to the carbohydrate kinase pfkB family.</text>
</comment>
<feature type="domain" description="Carbohydrate kinase PfkB" evidence="13">
    <location>
        <begin position="2"/>
        <end position="295"/>
    </location>
</feature>
<evidence type="ECO:0000256" key="8">
    <source>
        <dbReference type="ARBA" id="ARBA00022840"/>
    </source>
</evidence>
<dbReference type="PRINTS" id="PR00990">
    <property type="entry name" value="RIBOKINASE"/>
</dbReference>
<dbReference type="InterPro" id="IPR029056">
    <property type="entry name" value="Ribokinase-like"/>
</dbReference>
<comment type="subcellular location">
    <subcellularLocation>
        <location evidence="12">Cytoplasm</location>
    </subcellularLocation>
</comment>
<dbReference type="PROSITE" id="PS00584">
    <property type="entry name" value="PFKB_KINASES_2"/>
    <property type="match status" value="1"/>
</dbReference>
<dbReference type="InterPro" id="IPR002173">
    <property type="entry name" value="Carboh/pur_kinase_PfkB_CS"/>
</dbReference>
<comment type="pathway">
    <text evidence="12">Carbohydrate metabolism; D-ribose degradation; D-ribose 5-phosphate from beta-D-ribopyranose: step 2/2.</text>
</comment>
<dbReference type="PANTHER" id="PTHR10584">
    <property type="entry name" value="SUGAR KINASE"/>
    <property type="match status" value="1"/>
</dbReference>
<gene>
    <name evidence="12" type="primary">rbsK</name>
    <name evidence="14" type="ORF">CHT98_18660</name>
</gene>
<feature type="active site" description="Proton acceptor" evidence="12">
    <location>
        <position position="253"/>
    </location>
</feature>
<keyword evidence="9 12" id="KW-0460">Magnesium</keyword>
<comment type="activity regulation">
    <text evidence="12">Activated by a monovalent cation that binds near, but not in, the active site. The most likely occupant of the site in vivo is potassium. Ion binding induces a conformational change that may alter substrate affinity.</text>
</comment>
<evidence type="ECO:0000256" key="10">
    <source>
        <dbReference type="ARBA" id="ARBA00022958"/>
    </source>
</evidence>
<evidence type="ECO:0000256" key="7">
    <source>
        <dbReference type="ARBA" id="ARBA00022777"/>
    </source>
</evidence>
<dbReference type="GO" id="GO:0019303">
    <property type="term" value="P:D-ribose catabolic process"/>
    <property type="evidence" value="ECO:0007669"/>
    <property type="project" value="UniProtKB-UniRule"/>
</dbReference>
<dbReference type="GO" id="GO:0005524">
    <property type="term" value="F:ATP binding"/>
    <property type="evidence" value="ECO:0007669"/>
    <property type="project" value="UniProtKB-UniRule"/>
</dbReference>
<feature type="binding site" evidence="12">
    <location>
        <position position="247"/>
    </location>
    <ligand>
        <name>K(+)</name>
        <dbReference type="ChEBI" id="CHEBI:29103"/>
    </ligand>
</feature>
<evidence type="ECO:0000313" key="14">
    <source>
        <dbReference type="EMBL" id="OYD82910.1"/>
    </source>
</evidence>
<keyword evidence="11 12" id="KW-0119">Carbohydrate metabolism</keyword>
<feature type="binding site" evidence="12">
    <location>
        <begin position="9"/>
        <end position="11"/>
    </location>
    <ligand>
        <name>substrate</name>
    </ligand>
</feature>
<feature type="binding site" evidence="12">
    <location>
        <position position="286"/>
    </location>
    <ligand>
        <name>K(+)</name>
        <dbReference type="ChEBI" id="CHEBI:29103"/>
    </ligand>
</feature>
<evidence type="ECO:0000256" key="5">
    <source>
        <dbReference type="ARBA" id="ARBA00022723"/>
    </source>
</evidence>
<keyword evidence="5 12" id="KW-0479">Metal-binding</keyword>
<evidence type="ECO:0000256" key="2">
    <source>
        <dbReference type="ARBA" id="ARBA00012035"/>
    </source>
</evidence>
<keyword evidence="8 12" id="KW-0067">ATP-binding</keyword>
<dbReference type="Proteomes" id="UP000215367">
    <property type="component" value="Unassembled WGS sequence"/>
</dbReference>
<comment type="caution">
    <text evidence="14">The sequence shown here is derived from an EMBL/GenBank/DDBJ whole genome shotgun (WGS) entry which is preliminary data.</text>
</comment>
<comment type="caution">
    <text evidence="12">Lacks conserved residue(s) required for the propagation of feature annotation.</text>
</comment>
<keyword evidence="4 12" id="KW-0808">Transferase</keyword>
<dbReference type="InterPro" id="IPR002139">
    <property type="entry name" value="Ribo/fructo_kinase"/>
</dbReference>
<dbReference type="UniPathway" id="UPA00916">
    <property type="reaction ID" value="UER00889"/>
</dbReference>
<dbReference type="RefSeq" id="WP_094304997.1">
    <property type="nucleotide sequence ID" value="NZ_NOWT01000018.1"/>
</dbReference>
<keyword evidence="14" id="KW-0614">Plasmid</keyword>
<sequence>MIVVFGSLNMDLVMAVPALPRPGETVLCPSYRVLPGGKGNNQAVAAARAGGAVRLFGRVGPDGFGEALRGNLVANGIADGDLRTAEAPTGCAAITVDPHGENAIAVASGANLEVRATDVPDTVLIPGGHLVTQMEVPAEENWAVLRRAKAAGMHTVLNLAPAPIPTPALTAALRETVDILVVNELEAAALACGLDEDPASVDAATLCCRLTDALRVVCVMTLGGRGVLACDGDRLWSVGTLPVTVVDTTGAGDTFTGALVAALDAGEPLPLALSWAATAAALACCGHGAQDSMPHASQIRTFQANMPPVSKLPVE</sequence>
<dbReference type="PANTHER" id="PTHR10584:SF166">
    <property type="entry name" value="RIBOKINASE"/>
    <property type="match status" value="1"/>
</dbReference>
<dbReference type="SUPFAM" id="SSF53613">
    <property type="entry name" value="Ribokinase-like"/>
    <property type="match status" value="1"/>
</dbReference>
<feature type="binding site" evidence="12">
    <location>
        <position position="288"/>
    </location>
    <ligand>
        <name>K(+)</name>
        <dbReference type="ChEBI" id="CHEBI:29103"/>
    </ligand>
</feature>
<feature type="binding site" evidence="12">
    <location>
        <position position="135"/>
    </location>
    <ligand>
        <name>substrate</name>
    </ligand>
</feature>
<feature type="binding site" evidence="12">
    <location>
        <position position="183"/>
    </location>
    <ligand>
        <name>ATP</name>
        <dbReference type="ChEBI" id="CHEBI:30616"/>
    </ligand>
</feature>
<feature type="binding site" evidence="12">
    <location>
        <begin position="221"/>
        <end position="226"/>
    </location>
    <ligand>
        <name>ATP</name>
        <dbReference type="ChEBI" id="CHEBI:30616"/>
    </ligand>
</feature>
<keyword evidence="12" id="KW-0963">Cytoplasm</keyword>
<dbReference type="InterPro" id="IPR011611">
    <property type="entry name" value="PfkB_dom"/>
</dbReference>
<dbReference type="GO" id="GO:0005829">
    <property type="term" value="C:cytosol"/>
    <property type="evidence" value="ECO:0007669"/>
    <property type="project" value="TreeGrafter"/>
</dbReference>
<keyword evidence="6 12" id="KW-0547">Nucleotide-binding</keyword>
<dbReference type="Gene3D" id="3.40.1190.20">
    <property type="match status" value="1"/>
</dbReference>
<feature type="binding site" evidence="12">
    <location>
        <position position="292"/>
    </location>
    <ligand>
        <name>K(+)</name>
        <dbReference type="ChEBI" id="CHEBI:29103"/>
    </ligand>
</feature>
<name>A0A235HAP5_AZOBR</name>
<comment type="similarity">
    <text evidence="12">Belongs to the carbohydrate kinase PfkB family. Ribokinase subfamily.</text>
</comment>
<dbReference type="EMBL" id="NOWT01000018">
    <property type="protein sequence ID" value="OYD82910.1"/>
    <property type="molecule type" value="Genomic_DNA"/>
</dbReference>
<evidence type="ECO:0000256" key="9">
    <source>
        <dbReference type="ARBA" id="ARBA00022842"/>
    </source>
</evidence>
<proteinExistence type="inferred from homology"/>
<feature type="binding site" evidence="12">
    <location>
        <begin position="252"/>
        <end position="253"/>
    </location>
    <ligand>
        <name>ATP</name>
        <dbReference type="ChEBI" id="CHEBI:30616"/>
    </ligand>
</feature>
<dbReference type="HAMAP" id="MF_01987">
    <property type="entry name" value="Ribokinase"/>
    <property type="match status" value="1"/>
</dbReference>
<evidence type="ECO:0000256" key="12">
    <source>
        <dbReference type="HAMAP-Rule" id="MF_01987"/>
    </source>
</evidence>
<evidence type="ECO:0000256" key="3">
    <source>
        <dbReference type="ARBA" id="ARBA00016943"/>
    </source>
</evidence>
<keyword evidence="7 12" id="KW-0418">Kinase</keyword>
<feature type="binding site" evidence="12">
    <location>
        <position position="253"/>
    </location>
    <ligand>
        <name>substrate</name>
    </ligand>
</feature>
<dbReference type="GO" id="GO:0004747">
    <property type="term" value="F:ribokinase activity"/>
    <property type="evidence" value="ECO:0007669"/>
    <property type="project" value="UniProtKB-UniRule"/>
</dbReference>
<evidence type="ECO:0000256" key="4">
    <source>
        <dbReference type="ARBA" id="ARBA00022679"/>
    </source>
</evidence>
<accession>A0A235HAP5</accession>
<feature type="binding site" evidence="12">
    <location>
        <position position="249"/>
    </location>
    <ligand>
        <name>K(+)</name>
        <dbReference type="ChEBI" id="CHEBI:29103"/>
    </ligand>
</feature>
<evidence type="ECO:0000259" key="13">
    <source>
        <dbReference type="Pfam" id="PF00294"/>
    </source>
</evidence>
<evidence type="ECO:0000256" key="11">
    <source>
        <dbReference type="ARBA" id="ARBA00023277"/>
    </source>
</evidence>
<geneLocation type="plasmid" evidence="14">
    <name>unnamed</name>
</geneLocation>